<dbReference type="Pfam" id="PF12019">
    <property type="entry name" value="GspH"/>
    <property type="match status" value="1"/>
</dbReference>
<name>A0A371K5Q2_9GAMM</name>
<dbReference type="InterPro" id="IPR022346">
    <property type="entry name" value="T2SS_GspH"/>
</dbReference>
<keyword evidence="6" id="KW-0812">Transmembrane</keyword>
<dbReference type="EMBL" id="QTSU01000001">
    <property type="protein sequence ID" value="RDZ29208.1"/>
    <property type="molecule type" value="Genomic_DNA"/>
</dbReference>
<protein>
    <recommendedName>
        <fullName evidence="2">Type II secretion system protein H</fullName>
    </recommendedName>
    <alternativeName>
        <fullName evidence="10">General secretion pathway protein H</fullName>
    </alternativeName>
</protein>
<evidence type="ECO:0000256" key="9">
    <source>
        <dbReference type="ARBA" id="ARBA00025772"/>
    </source>
</evidence>
<comment type="similarity">
    <text evidence="9">Belongs to the GSP H family.</text>
</comment>
<dbReference type="GO" id="GO:0005886">
    <property type="term" value="C:plasma membrane"/>
    <property type="evidence" value="ECO:0007669"/>
    <property type="project" value="UniProtKB-SubCell"/>
</dbReference>
<proteinExistence type="inferred from homology"/>
<dbReference type="AlphaFoldDB" id="A0A371K5Q2"/>
<dbReference type="Proteomes" id="UP000264492">
    <property type="component" value="Unassembled WGS sequence"/>
</dbReference>
<evidence type="ECO:0000256" key="10">
    <source>
        <dbReference type="ARBA" id="ARBA00030775"/>
    </source>
</evidence>
<evidence type="ECO:0000256" key="7">
    <source>
        <dbReference type="ARBA" id="ARBA00022989"/>
    </source>
</evidence>
<comment type="subcellular location">
    <subcellularLocation>
        <location evidence="1">Cell inner membrane</location>
        <topology evidence="1">Single-pass membrane protein</topology>
    </subcellularLocation>
</comment>
<dbReference type="GO" id="GO:0015627">
    <property type="term" value="C:type II protein secretion system complex"/>
    <property type="evidence" value="ECO:0007669"/>
    <property type="project" value="InterPro"/>
</dbReference>
<dbReference type="InterPro" id="IPR045584">
    <property type="entry name" value="Pilin-like"/>
</dbReference>
<keyword evidence="5" id="KW-0997">Cell inner membrane</keyword>
<keyword evidence="7" id="KW-1133">Transmembrane helix</keyword>
<dbReference type="GO" id="GO:0015628">
    <property type="term" value="P:protein secretion by the type II secretion system"/>
    <property type="evidence" value="ECO:0007669"/>
    <property type="project" value="InterPro"/>
</dbReference>
<keyword evidence="8" id="KW-0472">Membrane</keyword>
<evidence type="ECO:0000256" key="5">
    <source>
        <dbReference type="ARBA" id="ARBA00022519"/>
    </source>
</evidence>
<keyword evidence="13" id="KW-1185">Reference proteome</keyword>
<evidence type="ECO:0000256" key="4">
    <source>
        <dbReference type="ARBA" id="ARBA00022481"/>
    </source>
</evidence>
<evidence type="ECO:0000256" key="6">
    <source>
        <dbReference type="ARBA" id="ARBA00022692"/>
    </source>
</evidence>
<comment type="caution">
    <text evidence="12">The sequence shown here is derived from an EMBL/GenBank/DDBJ whole genome shotgun (WGS) entry which is preliminary data.</text>
</comment>
<sequence>MRPASDTHARPTNGRLATVRTESADMNKRQRRGIGLALGLLAAGAAPAHAEAETVTLQRDRLQRAVQALGTDLAYARSAAIRRGTQVVLCPRASDGRCRPNGRWEQGWLVFVDRDGDGRPDGAGGLLRVSAPARAGLTIRSTVGEPVLRYGPGGRGAWQRLLICGGERLLGEMEVSADGRVRSARPKVQRPCPAP</sequence>
<gene>
    <name evidence="12" type="ORF">DX914_09000</name>
</gene>
<keyword evidence="3" id="KW-1003">Cell membrane</keyword>
<evidence type="ECO:0000256" key="1">
    <source>
        <dbReference type="ARBA" id="ARBA00004377"/>
    </source>
</evidence>
<reference evidence="12 13" key="1">
    <citation type="submission" date="2018-08" db="EMBL/GenBank/DDBJ databases">
        <title>Lysobacter sp. zong2l5, whole genome shotgun sequence.</title>
        <authorList>
            <person name="Zhang X."/>
            <person name="Feng G."/>
            <person name="Zhu H."/>
        </authorList>
    </citation>
    <scope>NUCLEOTIDE SEQUENCE [LARGE SCALE GENOMIC DNA]</scope>
    <source>
        <strain evidence="13">zong2l5</strain>
    </source>
</reference>
<evidence type="ECO:0000313" key="12">
    <source>
        <dbReference type="EMBL" id="RDZ29208.1"/>
    </source>
</evidence>
<keyword evidence="4" id="KW-0488">Methylation</keyword>
<feature type="domain" description="General secretion pathway GspH" evidence="11">
    <location>
        <begin position="65"/>
        <end position="166"/>
    </location>
</feature>
<evidence type="ECO:0000256" key="2">
    <source>
        <dbReference type="ARBA" id="ARBA00021549"/>
    </source>
</evidence>
<evidence type="ECO:0000259" key="11">
    <source>
        <dbReference type="Pfam" id="PF12019"/>
    </source>
</evidence>
<evidence type="ECO:0000313" key="13">
    <source>
        <dbReference type="Proteomes" id="UP000264492"/>
    </source>
</evidence>
<evidence type="ECO:0000256" key="3">
    <source>
        <dbReference type="ARBA" id="ARBA00022475"/>
    </source>
</evidence>
<dbReference type="SUPFAM" id="SSF54523">
    <property type="entry name" value="Pili subunits"/>
    <property type="match status" value="1"/>
</dbReference>
<evidence type="ECO:0000256" key="8">
    <source>
        <dbReference type="ARBA" id="ARBA00023136"/>
    </source>
</evidence>
<organism evidence="12 13">
    <name type="scientific">Lysobacter silvisoli</name>
    <dbReference type="NCBI Taxonomy" id="2293254"/>
    <lineage>
        <taxon>Bacteria</taxon>
        <taxon>Pseudomonadati</taxon>
        <taxon>Pseudomonadota</taxon>
        <taxon>Gammaproteobacteria</taxon>
        <taxon>Lysobacterales</taxon>
        <taxon>Lysobacteraceae</taxon>
        <taxon>Lysobacter</taxon>
    </lineage>
</organism>
<dbReference type="Gene3D" id="3.55.40.10">
    <property type="entry name" value="minor pseudopilin epsh domain"/>
    <property type="match status" value="1"/>
</dbReference>
<accession>A0A371K5Q2</accession>